<sequence length="609" mass="66509">MDMSKWCSRCRTRRSAQEKKGVEASSLIVCSGPILKPGGRGKTQCTECRQVTKSCSLSKRAEPDQIAESLAQIEILPGDVELAFLTRTRVRRMNKEITMRIFKAVLERYGDSARRQKFLDRGKLLPNCTAVELQAEIFDIVDGVTVRPNATFHGRAEKEGWSSQTGTASTIPSPTGAAKISGEIMSSLPDMPSVQFARDRGPGEATIRIPSSSGPATAVGEINPSLSDRITEPSLAPGDSRGLGQTTSIIPTSTGAAKAVGAVTSSLNDKFAGMSLSRDQYNAIDFGACHKRGAPNSKDPLNEKSSAFLINNQQHDVTAHAQKIPSIVNPGSSRATFADLKCNISGSLEKVMIDLTALEMGEMLGAGGYKEVHKAVYRGKQVAACKFRGKIVEEDIQEILLLSQMSHPNIIGFVGFHPDLPGREPILLLELALNNLAKYMRAPEIPRPTTTARIRYMQDVAAGIVYLHKHAVIHRDIKSTNILVCEGGLKLADFGSTRVRSSVQEWATTDAGTLGWQAPEIVQGKPYSHKVDVYCCGILFYIMILWSDCVEDQDVRFEDGERPAISRFTSEWGSVLVAAIRKMWSMSPDKRPEMDEVVSALEHSHHSVL</sequence>
<dbReference type="GO" id="GO:0005524">
    <property type="term" value="F:ATP binding"/>
    <property type="evidence" value="ECO:0007669"/>
    <property type="project" value="UniProtKB-KW"/>
</dbReference>
<dbReference type="SUPFAM" id="SSF55347">
    <property type="entry name" value="Glyceraldehyde-3-phosphate dehydrogenase-like, C-terminal domain"/>
    <property type="match status" value="1"/>
</dbReference>
<dbReference type="PANTHER" id="PTHR44329:SF288">
    <property type="entry name" value="MITOGEN-ACTIVATED PROTEIN KINASE KINASE KINASE 20"/>
    <property type="match status" value="1"/>
</dbReference>
<accession>A0A165GKR8</accession>
<dbReference type="InterPro" id="IPR011009">
    <property type="entry name" value="Kinase-like_dom_sf"/>
</dbReference>
<dbReference type="OrthoDB" id="4062651at2759"/>
<dbReference type="PANTHER" id="PTHR44329">
    <property type="entry name" value="SERINE/THREONINE-PROTEIN KINASE TNNI3K-RELATED"/>
    <property type="match status" value="1"/>
</dbReference>
<dbReference type="SUPFAM" id="SSF56112">
    <property type="entry name" value="Protein kinase-like (PK-like)"/>
    <property type="match status" value="1"/>
</dbReference>
<keyword evidence="1" id="KW-0808">Transferase</keyword>
<protein>
    <submittedName>
        <fullName evidence="7">Kinase-like protein</fullName>
    </submittedName>
</protein>
<feature type="compositionally biased region" description="Polar residues" evidence="5">
    <location>
        <begin position="161"/>
        <end position="173"/>
    </location>
</feature>
<dbReference type="InterPro" id="IPR051681">
    <property type="entry name" value="Ser/Thr_Kinases-Pseudokinases"/>
</dbReference>
<reference evidence="7 8" key="1">
    <citation type="journal article" date="2016" name="Mol. Biol. Evol.">
        <title>Comparative Genomics of Early-Diverging Mushroom-Forming Fungi Provides Insights into the Origins of Lignocellulose Decay Capabilities.</title>
        <authorList>
            <person name="Nagy L.G."/>
            <person name="Riley R."/>
            <person name="Tritt A."/>
            <person name="Adam C."/>
            <person name="Daum C."/>
            <person name="Floudas D."/>
            <person name="Sun H."/>
            <person name="Yadav J.S."/>
            <person name="Pangilinan J."/>
            <person name="Larsson K.H."/>
            <person name="Matsuura K."/>
            <person name="Barry K."/>
            <person name="Labutti K."/>
            <person name="Kuo R."/>
            <person name="Ohm R.A."/>
            <person name="Bhattacharya S.S."/>
            <person name="Shirouzu T."/>
            <person name="Yoshinaga Y."/>
            <person name="Martin F.M."/>
            <person name="Grigoriev I.V."/>
            <person name="Hibbett D.S."/>
        </authorList>
    </citation>
    <scope>NUCLEOTIDE SEQUENCE [LARGE SCALE GENOMIC DNA]</scope>
    <source>
        <strain evidence="7 8">HHB12733</strain>
    </source>
</reference>
<dbReference type="GO" id="GO:0004674">
    <property type="term" value="F:protein serine/threonine kinase activity"/>
    <property type="evidence" value="ECO:0007669"/>
    <property type="project" value="TreeGrafter"/>
</dbReference>
<evidence type="ECO:0000259" key="6">
    <source>
        <dbReference type="PROSITE" id="PS50011"/>
    </source>
</evidence>
<dbReference type="SMART" id="SM00220">
    <property type="entry name" value="S_TKc"/>
    <property type="match status" value="1"/>
</dbReference>
<keyword evidence="3 7" id="KW-0418">Kinase</keyword>
<dbReference type="EMBL" id="KV423954">
    <property type="protein sequence ID" value="KZT58194.1"/>
    <property type="molecule type" value="Genomic_DNA"/>
</dbReference>
<dbReference type="Gene3D" id="3.30.360.10">
    <property type="entry name" value="Dihydrodipicolinate Reductase, domain 2"/>
    <property type="match status" value="1"/>
</dbReference>
<name>A0A165GKR8_9BASI</name>
<dbReference type="InterPro" id="IPR008271">
    <property type="entry name" value="Ser/Thr_kinase_AS"/>
</dbReference>
<keyword evidence="4" id="KW-0067">ATP-binding</keyword>
<dbReference type="Proteomes" id="UP000076842">
    <property type="component" value="Unassembled WGS sequence"/>
</dbReference>
<feature type="domain" description="Protein kinase" evidence="6">
    <location>
        <begin position="358"/>
        <end position="609"/>
    </location>
</feature>
<dbReference type="Gene3D" id="3.30.200.20">
    <property type="entry name" value="Phosphorylase Kinase, domain 1"/>
    <property type="match status" value="1"/>
</dbReference>
<dbReference type="AlphaFoldDB" id="A0A165GKR8"/>
<dbReference type="PROSITE" id="PS00108">
    <property type="entry name" value="PROTEIN_KINASE_ST"/>
    <property type="match status" value="1"/>
</dbReference>
<gene>
    <name evidence="7" type="ORF">CALCODRAFT_495289</name>
</gene>
<keyword evidence="8" id="KW-1185">Reference proteome</keyword>
<evidence type="ECO:0000256" key="4">
    <source>
        <dbReference type="ARBA" id="ARBA00022840"/>
    </source>
</evidence>
<dbReference type="InterPro" id="IPR000719">
    <property type="entry name" value="Prot_kinase_dom"/>
</dbReference>
<feature type="region of interest" description="Disordered" evidence="5">
    <location>
        <begin position="155"/>
        <end position="176"/>
    </location>
</feature>
<dbReference type="Gene3D" id="1.10.510.10">
    <property type="entry name" value="Transferase(Phosphotransferase) domain 1"/>
    <property type="match status" value="1"/>
</dbReference>
<evidence type="ECO:0000256" key="5">
    <source>
        <dbReference type="SAM" id="MobiDB-lite"/>
    </source>
</evidence>
<keyword evidence="2" id="KW-0547">Nucleotide-binding</keyword>
<evidence type="ECO:0000256" key="3">
    <source>
        <dbReference type="ARBA" id="ARBA00022777"/>
    </source>
</evidence>
<evidence type="ECO:0000256" key="2">
    <source>
        <dbReference type="ARBA" id="ARBA00022741"/>
    </source>
</evidence>
<dbReference type="PROSITE" id="PS50011">
    <property type="entry name" value="PROTEIN_KINASE_DOM"/>
    <property type="match status" value="1"/>
</dbReference>
<evidence type="ECO:0000256" key="1">
    <source>
        <dbReference type="ARBA" id="ARBA00022679"/>
    </source>
</evidence>
<feature type="region of interest" description="Disordered" evidence="5">
    <location>
        <begin position="192"/>
        <end position="249"/>
    </location>
</feature>
<dbReference type="Pfam" id="PF00069">
    <property type="entry name" value="Pkinase"/>
    <property type="match status" value="1"/>
</dbReference>
<dbReference type="STRING" id="1353952.A0A165GKR8"/>
<organism evidence="7 8">
    <name type="scientific">Calocera cornea HHB12733</name>
    <dbReference type="NCBI Taxonomy" id="1353952"/>
    <lineage>
        <taxon>Eukaryota</taxon>
        <taxon>Fungi</taxon>
        <taxon>Dikarya</taxon>
        <taxon>Basidiomycota</taxon>
        <taxon>Agaricomycotina</taxon>
        <taxon>Dacrymycetes</taxon>
        <taxon>Dacrymycetales</taxon>
        <taxon>Dacrymycetaceae</taxon>
        <taxon>Calocera</taxon>
    </lineage>
</organism>
<proteinExistence type="predicted"/>
<dbReference type="InParanoid" id="A0A165GKR8"/>
<evidence type="ECO:0000313" key="8">
    <source>
        <dbReference type="Proteomes" id="UP000076842"/>
    </source>
</evidence>
<evidence type="ECO:0000313" key="7">
    <source>
        <dbReference type="EMBL" id="KZT58194.1"/>
    </source>
</evidence>